<dbReference type="GeneID" id="107073438"/>
<evidence type="ECO:0000313" key="3">
    <source>
        <dbReference type="RefSeq" id="XP_015189564.1"/>
    </source>
</evidence>
<keyword evidence="1" id="KW-0732">Signal</keyword>
<dbReference type="Proteomes" id="UP000694924">
    <property type="component" value="Unplaced"/>
</dbReference>
<reference evidence="3" key="1">
    <citation type="submission" date="2025-08" db="UniProtKB">
        <authorList>
            <consortium name="RefSeq"/>
        </authorList>
    </citation>
    <scope>IDENTIFICATION</scope>
    <source>
        <tissue evidence="3">Whole body</tissue>
    </source>
</reference>
<proteinExistence type="predicted"/>
<dbReference type="InterPro" id="IPR006170">
    <property type="entry name" value="PBP/GOBP"/>
</dbReference>
<dbReference type="InterPro" id="IPR036728">
    <property type="entry name" value="PBP_GOBP_sf"/>
</dbReference>
<dbReference type="Pfam" id="PF01395">
    <property type="entry name" value="PBP_GOBP"/>
    <property type="match status" value="1"/>
</dbReference>
<feature type="chain" id="PRO_5047237744" evidence="1">
    <location>
        <begin position="19"/>
        <end position="156"/>
    </location>
</feature>
<sequence length="156" mass="17712">MKSIVFLVFFLMCAYTQAAFPNDKVEKMAMEIGLSRKDFQSCLNQGSVDLETFMELSGSAFDEDNINYPPEMVKKVGTVTACVFKIHGVFRDSKFLTNELLQLMSRINGSKEPIPLPIVNIIRKCSAPGDSNDEEAVVAFNFMICFKQEIIKRRRH</sequence>
<dbReference type="SUPFAM" id="SSF47565">
    <property type="entry name" value="Insect pheromone/odorant-binding proteins"/>
    <property type="match status" value="1"/>
</dbReference>
<accession>A0ABM1JAS6</accession>
<organism evidence="2 3">
    <name type="scientific">Polistes dominula</name>
    <name type="common">European paper wasp</name>
    <name type="synonym">Vespa dominula</name>
    <dbReference type="NCBI Taxonomy" id="743375"/>
    <lineage>
        <taxon>Eukaryota</taxon>
        <taxon>Metazoa</taxon>
        <taxon>Ecdysozoa</taxon>
        <taxon>Arthropoda</taxon>
        <taxon>Hexapoda</taxon>
        <taxon>Insecta</taxon>
        <taxon>Pterygota</taxon>
        <taxon>Neoptera</taxon>
        <taxon>Endopterygota</taxon>
        <taxon>Hymenoptera</taxon>
        <taxon>Apocrita</taxon>
        <taxon>Aculeata</taxon>
        <taxon>Vespoidea</taxon>
        <taxon>Vespidae</taxon>
        <taxon>Polistinae</taxon>
        <taxon>Polistini</taxon>
        <taxon>Polistes</taxon>
    </lineage>
</organism>
<dbReference type="RefSeq" id="XP_015189564.1">
    <property type="nucleotide sequence ID" value="XM_015334078.1"/>
</dbReference>
<keyword evidence="2" id="KW-1185">Reference proteome</keyword>
<feature type="signal peptide" evidence="1">
    <location>
        <begin position="1"/>
        <end position="18"/>
    </location>
</feature>
<evidence type="ECO:0000313" key="2">
    <source>
        <dbReference type="Proteomes" id="UP000694924"/>
    </source>
</evidence>
<evidence type="ECO:0000256" key="1">
    <source>
        <dbReference type="SAM" id="SignalP"/>
    </source>
</evidence>
<gene>
    <name evidence="3" type="primary">LOC107073438</name>
</gene>
<dbReference type="Gene3D" id="1.10.238.20">
    <property type="entry name" value="Pheromone/general odorant binding protein domain"/>
    <property type="match status" value="1"/>
</dbReference>
<protein>
    <submittedName>
        <fullName evidence="3">Uncharacterized protein LOC107073438 isoform X1</fullName>
    </submittedName>
</protein>
<name>A0ABM1JAS6_POLDO</name>